<feature type="domain" description="Sugar fermentation stimulation protein C-terminal" evidence="2">
    <location>
        <begin position="83"/>
        <end position="222"/>
    </location>
</feature>
<dbReference type="Pfam" id="PF17746">
    <property type="entry name" value="SfsA_N"/>
    <property type="match status" value="1"/>
</dbReference>
<evidence type="ECO:0000259" key="2">
    <source>
        <dbReference type="Pfam" id="PF03749"/>
    </source>
</evidence>
<dbReference type="HAMAP" id="MF_00095">
    <property type="entry name" value="SfsA"/>
    <property type="match status" value="1"/>
</dbReference>
<dbReference type="InterPro" id="IPR040452">
    <property type="entry name" value="SfsA_C"/>
</dbReference>
<dbReference type="PANTHER" id="PTHR30545:SF2">
    <property type="entry name" value="SUGAR FERMENTATION STIMULATION PROTEIN A"/>
    <property type="match status" value="1"/>
</dbReference>
<gene>
    <name evidence="1" type="primary">sfsA</name>
    <name evidence="4" type="ORF">B6S09_16610</name>
    <name evidence="5" type="ORF">LY04_03330</name>
</gene>
<dbReference type="Gene3D" id="3.40.1350.60">
    <property type="match status" value="1"/>
</dbReference>
<dbReference type="CDD" id="cd22359">
    <property type="entry name" value="SfsA-like_bacterial"/>
    <property type="match status" value="1"/>
</dbReference>
<evidence type="ECO:0000313" key="4">
    <source>
        <dbReference type="EMBL" id="OYD21269.1"/>
    </source>
</evidence>
<dbReference type="EMBL" id="NQJF01000017">
    <property type="protein sequence ID" value="OYD21269.1"/>
    <property type="molecule type" value="Genomic_DNA"/>
</dbReference>
<dbReference type="InterPro" id="IPR005224">
    <property type="entry name" value="SfsA"/>
</dbReference>
<dbReference type="PANTHER" id="PTHR30545">
    <property type="entry name" value="SUGAR FERMENTATION STIMULATION PROTEIN A"/>
    <property type="match status" value="1"/>
</dbReference>
<dbReference type="Pfam" id="PF03749">
    <property type="entry name" value="SfsA"/>
    <property type="match status" value="1"/>
</dbReference>
<evidence type="ECO:0000256" key="1">
    <source>
        <dbReference type="HAMAP-Rule" id="MF_00095"/>
    </source>
</evidence>
<comment type="caution">
    <text evidence="4">The sequence shown here is derived from an EMBL/GenBank/DDBJ whole genome shotgun (WGS) entry which is preliminary data.</text>
</comment>
<dbReference type="EMBL" id="SODO01000018">
    <property type="protein sequence ID" value="TDW55348.1"/>
    <property type="molecule type" value="Genomic_DNA"/>
</dbReference>
<dbReference type="Proteomes" id="UP000295058">
    <property type="component" value="Unassembled WGS sequence"/>
</dbReference>
<dbReference type="FunFam" id="2.40.50.580:FF:000001">
    <property type="entry name" value="Sugar fermentation stimulation protein A"/>
    <property type="match status" value="1"/>
</dbReference>
<feature type="domain" description="SfsA N-terminal OB" evidence="3">
    <location>
        <begin position="13"/>
        <end position="79"/>
    </location>
</feature>
<organism evidence="4 6">
    <name type="scientific">Oceanimonas baumannii</name>
    <dbReference type="NCBI Taxonomy" id="129578"/>
    <lineage>
        <taxon>Bacteria</taxon>
        <taxon>Pseudomonadati</taxon>
        <taxon>Pseudomonadota</taxon>
        <taxon>Gammaproteobacteria</taxon>
        <taxon>Aeromonadales</taxon>
        <taxon>Aeromonadaceae</taxon>
        <taxon>Oceanimonas</taxon>
    </lineage>
</organism>
<evidence type="ECO:0000259" key="3">
    <source>
        <dbReference type="Pfam" id="PF17746"/>
    </source>
</evidence>
<dbReference type="InterPro" id="IPR041465">
    <property type="entry name" value="SfsA_N"/>
</dbReference>
<dbReference type="FunFam" id="3.40.1350.60:FF:000001">
    <property type="entry name" value="Sugar fermentation stimulation protein A"/>
    <property type="match status" value="1"/>
</dbReference>
<dbReference type="GO" id="GO:0003677">
    <property type="term" value="F:DNA binding"/>
    <property type="evidence" value="ECO:0007669"/>
    <property type="project" value="InterPro"/>
</dbReference>
<proteinExistence type="inferred from homology"/>
<name>A0A235CA48_9GAMM</name>
<reference evidence="5 7" key="2">
    <citation type="submission" date="2019-03" db="EMBL/GenBank/DDBJ databases">
        <title>Genomic Encyclopedia of Archaeal and Bacterial Type Strains, Phase II (KMG-II): from individual species to whole genera.</title>
        <authorList>
            <person name="Goeker M."/>
        </authorList>
    </citation>
    <scope>NUCLEOTIDE SEQUENCE [LARGE SCALE GENOMIC DNA]</scope>
    <source>
        <strain evidence="5 7">DSM 15594</strain>
    </source>
</reference>
<evidence type="ECO:0000313" key="5">
    <source>
        <dbReference type="EMBL" id="TDW55348.1"/>
    </source>
</evidence>
<dbReference type="RefSeq" id="WP_094279616.1">
    <property type="nucleotide sequence ID" value="NZ_JAJGNK010000012.1"/>
</dbReference>
<dbReference type="NCBIfam" id="TIGR00230">
    <property type="entry name" value="sfsA"/>
    <property type="match status" value="1"/>
</dbReference>
<evidence type="ECO:0000313" key="7">
    <source>
        <dbReference type="Proteomes" id="UP000295058"/>
    </source>
</evidence>
<sequence>MRFSFPLRSGRLLERYKRFLADIVVGEDKLTLHCPNTGRMTGCAGAGWEVFYSTSDNPKRKYAHTWELCRNDEGDFICVNTGRANLLVAEALEARRIPALAGYERISAEVRYGKENSRIDFLLRGQDLPDCYVEVKSVTLHEGEGNGFFPDTQSVRAQKHVRELMECAHAGHRAVMLFCVLHTGIERVSPAEHLDPKYAALVREAVAAGVECLAWKASISPQDMTLTVPVPVEL</sequence>
<dbReference type="AlphaFoldDB" id="A0A235CA48"/>
<protein>
    <recommendedName>
        <fullName evidence="1">Sugar fermentation stimulation protein homolog</fullName>
    </recommendedName>
</protein>
<reference evidence="4 6" key="1">
    <citation type="submission" date="2017-08" db="EMBL/GenBank/DDBJ databases">
        <title>Draft Genome Sequence of the Marine Bacterium Oceanimonas baumannii ATCC 700832.</title>
        <authorList>
            <person name="Mcclelland W.D."/>
            <person name="Brennan M.A."/>
            <person name="Trachtenberg A.M."/>
            <person name="Maclea K.S."/>
        </authorList>
    </citation>
    <scope>NUCLEOTIDE SEQUENCE [LARGE SCALE GENOMIC DNA]</scope>
    <source>
        <strain evidence="4 6">ATCC 700832</strain>
    </source>
</reference>
<dbReference type="Gene3D" id="2.40.50.580">
    <property type="match status" value="1"/>
</dbReference>
<dbReference type="OrthoDB" id="9802365at2"/>
<accession>A0A235CA48</accession>
<evidence type="ECO:0000313" key="6">
    <source>
        <dbReference type="Proteomes" id="UP000243640"/>
    </source>
</evidence>
<keyword evidence="7" id="KW-1185">Reference proteome</keyword>
<dbReference type="Proteomes" id="UP000243640">
    <property type="component" value="Unassembled WGS sequence"/>
</dbReference>
<comment type="similarity">
    <text evidence="1">Belongs to the SfsA family.</text>
</comment>